<keyword evidence="3" id="KW-1185">Reference proteome</keyword>
<sequence>MINSILKVTLLITQLSQAFIIPEKRGFGDAEISADSKNITGLVYTGGEYLLNISNSSTGNTTVYAPYVNTTNVTIPELANATSQFNATDSSSELTDIVVTVGKDSLERAAFYYALSFPNQTVVVTENTTKGLFVANNTNSTGRGGLAVDKEGIIYSGLTYPHSVLGAVDADGKVTYFFEPSLPALAKAAAEYFKNNSASAINSNLTNSSQVPIINGSTSSKKSQFSYRAVQLPTIGDITVVNITSTKEISQYVKNSGNSSSDSWTILASNNLTFIPPNVAGSTDSNVIGAGILSPVQASVLASIAKAAGAGFLIPIISALG</sequence>
<feature type="signal peptide" evidence="1">
    <location>
        <begin position="1"/>
        <end position="18"/>
    </location>
</feature>
<proteinExistence type="predicted"/>
<gene>
    <name evidence="2" type="ORF">HGUI_02313</name>
</gene>
<dbReference type="VEuPathDB" id="FungiDB:HGUI_02313"/>
<name>A0A1L0CNR7_9ASCO</name>
<evidence type="ECO:0000313" key="3">
    <source>
        <dbReference type="Proteomes" id="UP000183365"/>
    </source>
</evidence>
<protein>
    <submittedName>
        <fullName evidence="2">Uncharacterized protein</fullName>
    </submittedName>
</protein>
<evidence type="ECO:0000313" key="2">
    <source>
        <dbReference type="EMBL" id="SGZ40113.1"/>
    </source>
</evidence>
<feature type="chain" id="PRO_5012769449" evidence="1">
    <location>
        <begin position="19"/>
        <end position="321"/>
    </location>
</feature>
<dbReference type="SUPFAM" id="SSF53774">
    <property type="entry name" value="Glutaminase/Asparaginase"/>
    <property type="match status" value="1"/>
</dbReference>
<evidence type="ECO:0000256" key="1">
    <source>
        <dbReference type="SAM" id="SignalP"/>
    </source>
</evidence>
<dbReference type="OrthoDB" id="4070114at2759"/>
<keyword evidence="1" id="KW-0732">Signal</keyword>
<dbReference type="InterPro" id="IPR036152">
    <property type="entry name" value="Asp/glu_Ase-like_sf"/>
</dbReference>
<dbReference type="EMBL" id="FQNF01000039">
    <property type="protein sequence ID" value="SGZ40113.1"/>
    <property type="molecule type" value="Genomic_DNA"/>
</dbReference>
<dbReference type="Proteomes" id="UP000183365">
    <property type="component" value="Unassembled WGS sequence"/>
</dbReference>
<reference evidence="3" key="1">
    <citation type="submission" date="2016-11" db="EMBL/GenBank/DDBJ databases">
        <authorList>
            <person name="Guldener U."/>
        </authorList>
    </citation>
    <scope>NUCLEOTIDE SEQUENCE [LARGE SCALE GENOMIC DNA]</scope>
</reference>
<accession>A0A1L0CNR7</accession>
<dbReference type="AlphaFoldDB" id="A0A1L0CNR7"/>
<organism evidence="2 3">
    <name type="scientific">Hanseniaspora guilliermondii</name>
    <dbReference type="NCBI Taxonomy" id="56406"/>
    <lineage>
        <taxon>Eukaryota</taxon>
        <taxon>Fungi</taxon>
        <taxon>Dikarya</taxon>
        <taxon>Ascomycota</taxon>
        <taxon>Saccharomycotina</taxon>
        <taxon>Saccharomycetes</taxon>
        <taxon>Saccharomycodales</taxon>
        <taxon>Saccharomycodaceae</taxon>
        <taxon>Hanseniaspora</taxon>
    </lineage>
</organism>